<dbReference type="Gene3D" id="1.10.10.1100">
    <property type="entry name" value="BFD-like [2Fe-2S]-binding domain"/>
    <property type="match status" value="1"/>
</dbReference>
<gene>
    <name evidence="3" type="ORF">I0Q91_10220</name>
</gene>
<evidence type="ECO:0000313" key="3">
    <source>
        <dbReference type="EMBL" id="MBF8437457.1"/>
    </source>
</evidence>
<comment type="caution">
    <text evidence="3">The sequence shown here is derived from an EMBL/GenBank/DDBJ whole genome shotgun (WGS) entry which is preliminary data.</text>
</comment>
<dbReference type="SUPFAM" id="SSF54373">
    <property type="entry name" value="FAD-linked reductases, C-terminal domain"/>
    <property type="match status" value="1"/>
</dbReference>
<dbReference type="EMBL" id="JADPIE010000005">
    <property type="protein sequence ID" value="MBF8437457.1"/>
    <property type="molecule type" value="Genomic_DNA"/>
</dbReference>
<evidence type="ECO:0000259" key="2">
    <source>
        <dbReference type="Pfam" id="PF04324"/>
    </source>
</evidence>
<dbReference type="Gene3D" id="3.50.50.60">
    <property type="entry name" value="FAD/NAD(P)-binding domain"/>
    <property type="match status" value="1"/>
</dbReference>
<dbReference type="Pfam" id="PF01266">
    <property type="entry name" value="DAO"/>
    <property type="match status" value="1"/>
</dbReference>
<dbReference type="InterPro" id="IPR006076">
    <property type="entry name" value="FAD-dep_OxRdtase"/>
</dbReference>
<dbReference type="PANTHER" id="PTHR42720">
    <property type="entry name" value="GLYCEROL-3-PHOSPHATE DEHYDROGENASE"/>
    <property type="match status" value="1"/>
</dbReference>
<dbReference type="InterPro" id="IPR041854">
    <property type="entry name" value="BFD-like_2Fe2S-bd_dom_sf"/>
</dbReference>
<reference evidence="3" key="1">
    <citation type="submission" date="2020-11" db="EMBL/GenBank/DDBJ databases">
        <title>Halonatronomonas betainensis gen. nov., sp. nov. a novel haloalkaliphilic representative of the family Halanaerobiacae capable of betaine degradation.</title>
        <authorList>
            <person name="Boltyanskaya Y."/>
            <person name="Kevbrin V."/>
            <person name="Detkova E."/>
            <person name="Grouzdev D.S."/>
            <person name="Koziaeva V."/>
            <person name="Zhilina T."/>
        </authorList>
    </citation>
    <scope>NUCLEOTIDE SEQUENCE</scope>
    <source>
        <strain evidence="3">Z-7014</strain>
    </source>
</reference>
<proteinExistence type="predicted"/>
<evidence type="ECO:0000313" key="4">
    <source>
        <dbReference type="Proteomes" id="UP000621436"/>
    </source>
</evidence>
<accession>A0A931FAZ1</accession>
<dbReference type="InterPro" id="IPR052745">
    <property type="entry name" value="G3P_Oxidase/Oxidoreductase"/>
</dbReference>
<evidence type="ECO:0000259" key="1">
    <source>
        <dbReference type="Pfam" id="PF01266"/>
    </source>
</evidence>
<dbReference type="AlphaFoldDB" id="A0A931FAZ1"/>
<dbReference type="PANTHER" id="PTHR42720:SF1">
    <property type="entry name" value="GLYCEROL 3-PHOSPHATE OXIDASE"/>
    <property type="match status" value="1"/>
</dbReference>
<organism evidence="3 4">
    <name type="scientific">Halonatronomonas betaini</name>
    <dbReference type="NCBI Taxonomy" id="2778430"/>
    <lineage>
        <taxon>Bacteria</taxon>
        <taxon>Bacillati</taxon>
        <taxon>Bacillota</taxon>
        <taxon>Clostridia</taxon>
        <taxon>Halanaerobiales</taxon>
        <taxon>Halarsenatibacteraceae</taxon>
        <taxon>Halonatronomonas</taxon>
    </lineage>
</organism>
<feature type="domain" description="FAD dependent oxidoreductase" evidence="1">
    <location>
        <begin position="3"/>
        <end position="352"/>
    </location>
</feature>
<name>A0A931FAZ1_9FIRM</name>
<dbReference type="SUPFAM" id="SSF51905">
    <property type="entry name" value="FAD/NAD(P)-binding domain"/>
    <property type="match status" value="1"/>
</dbReference>
<dbReference type="Gene3D" id="3.30.9.10">
    <property type="entry name" value="D-Amino Acid Oxidase, subunit A, domain 2"/>
    <property type="match status" value="1"/>
</dbReference>
<sequence length="481" mass="53267">MYDIAIVGGGVTGTAIARELSKYNLQTVLIEKESDVSTGASKANSGIVHGGYVGKAGTLKGELCIKGNKAFKKLDSELNFGFRRPGALVIGFNEQDKKQLEKIYENALAVGHSEDDIEIIDYDKIKSLEPNINEEVEIAFYCHSVGVASPYEMVVALAENAVDNGVELKLSSEVTNINNQEDHFEIITKKQNYKSRFLINAAGTGSEKVASYAGADNFSINPRRGQYILFGKDQADLVEKVIFQTPTPETKGVLVTTTYHGNFMIGPNSEEIDKPENIDTTIEELENIIETARKSIPDFNLKRALTTFAGVRASSDRDDFIIEESRVSNFINVAGIDSPGLTAAPAIAEKVVKILENSGLKLEKNQDFNPKREPIIKIKDENFDGKIDAKDPEKNIICRCETVTEAEILDALNRDITIKTADAIKRRTRAGMGNCQANFCRSRVKRLIADYHNCKPEDVKVRDEAEKPQRVSINKIRQIEK</sequence>
<dbReference type="Pfam" id="PF04324">
    <property type="entry name" value="Fer2_BFD"/>
    <property type="match status" value="1"/>
</dbReference>
<dbReference type="InterPro" id="IPR036188">
    <property type="entry name" value="FAD/NAD-bd_sf"/>
</dbReference>
<protein>
    <submittedName>
        <fullName evidence="3">NAD(P)/FAD-dependent oxidoreductase</fullName>
    </submittedName>
</protein>
<dbReference type="InterPro" id="IPR007419">
    <property type="entry name" value="BFD-like_2Fe2S-bd_dom"/>
</dbReference>
<dbReference type="CDD" id="cd19946">
    <property type="entry name" value="GlpA-like_Fer2_BFD-like"/>
    <property type="match status" value="1"/>
</dbReference>
<keyword evidence="4" id="KW-1185">Reference proteome</keyword>
<dbReference type="Proteomes" id="UP000621436">
    <property type="component" value="Unassembled WGS sequence"/>
</dbReference>
<feature type="domain" description="BFD-like [2Fe-2S]-binding" evidence="2">
    <location>
        <begin position="396"/>
        <end position="449"/>
    </location>
</feature>
<dbReference type="RefSeq" id="WP_270454437.1">
    <property type="nucleotide sequence ID" value="NZ_JADPIE010000005.1"/>
</dbReference>